<evidence type="ECO:0000313" key="7">
    <source>
        <dbReference type="Proteomes" id="UP000326198"/>
    </source>
</evidence>
<evidence type="ECO:0000256" key="4">
    <source>
        <dbReference type="SAM" id="MobiDB-lite"/>
    </source>
</evidence>
<dbReference type="GO" id="GO:0030246">
    <property type="term" value="F:carbohydrate binding"/>
    <property type="evidence" value="ECO:0007669"/>
    <property type="project" value="UniProtKB-KW"/>
</dbReference>
<dbReference type="OrthoDB" id="5420274at2759"/>
<dbReference type="AlphaFoldDB" id="A0A5N7AZQ3"/>
<comment type="similarity">
    <text evidence="1">Belongs to the fungal fucose-specific lectin family.</text>
</comment>
<dbReference type="InterPro" id="IPR012475">
    <property type="entry name" value="Fungal_lectin"/>
</dbReference>
<evidence type="ECO:0000256" key="5">
    <source>
        <dbReference type="SAM" id="Phobius"/>
    </source>
</evidence>
<reference evidence="6 7" key="1">
    <citation type="submission" date="2019-04" db="EMBL/GenBank/DDBJ databases">
        <title>Friends and foes A comparative genomics studyof 23 Aspergillus species from section Flavi.</title>
        <authorList>
            <consortium name="DOE Joint Genome Institute"/>
            <person name="Kjaerbolling I."/>
            <person name="Vesth T."/>
            <person name="Frisvad J.C."/>
            <person name="Nybo J.L."/>
            <person name="Theobald S."/>
            <person name="Kildgaard S."/>
            <person name="Isbrandt T."/>
            <person name="Kuo A."/>
            <person name="Sato A."/>
            <person name="Lyhne E.K."/>
            <person name="Kogle M.E."/>
            <person name="Wiebenga A."/>
            <person name="Kun R.S."/>
            <person name="Lubbers R.J."/>
            <person name="Makela M.R."/>
            <person name="Barry K."/>
            <person name="Chovatia M."/>
            <person name="Clum A."/>
            <person name="Daum C."/>
            <person name="Haridas S."/>
            <person name="He G."/>
            <person name="LaButti K."/>
            <person name="Lipzen A."/>
            <person name="Mondo S."/>
            <person name="Riley R."/>
            <person name="Salamov A."/>
            <person name="Simmons B.A."/>
            <person name="Magnuson J.K."/>
            <person name="Henrissat B."/>
            <person name="Mortensen U.H."/>
            <person name="Larsen T.O."/>
            <person name="Devries R.P."/>
            <person name="Grigoriev I.V."/>
            <person name="Machida M."/>
            <person name="Baker S.E."/>
            <person name="Andersen M.R."/>
        </authorList>
    </citation>
    <scope>NUCLEOTIDE SEQUENCE [LARGE SCALE GENOMIC DNA]</scope>
    <source>
        <strain evidence="6 7">IBT 29228</strain>
    </source>
</reference>
<dbReference type="Pfam" id="PF07938">
    <property type="entry name" value="Fungal_lectin"/>
    <property type="match status" value="1"/>
</dbReference>
<name>A0A5N7AZQ3_9EURO</name>
<keyword evidence="5" id="KW-0472">Membrane</keyword>
<protein>
    <recommendedName>
        <fullName evidence="2">Fucose-specific lectin</fullName>
    </recommendedName>
</protein>
<keyword evidence="5" id="KW-0812">Transmembrane</keyword>
<evidence type="ECO:0000256" key="2">
    <source>
        <dbReference type="ARBA" id="ARBA00015560"/>
    </source>
</evidence>
<accession>A0A5N7AZQ3</accession>
<sequence>MTSTASAEPHSTLEVDFRASDTHKEPATIVPHYGREEEQVAAHEGVSGVCTSPTGLEKRTLGLRRRYLWLAAAALAACVVVGAVVGGVVGSRSNTRDPKPTSPSLDTNSTRSSNLAAVYYWDRDNITHHRLYVQKDDNWIHEYSRNGASSWSLTSKLQAAVSKSPIAASVVYGTVALDLRVYFASEANFIQEFITRDTTKTATQWTADPPTNSLSKMNIRVHDSSGLAAFWLYQNQTNYYPWCFYQDGEGELRLRGSDGWQTQHIPFPIPRPGTPLAMTQSWPFYNPGNLALLTMFYQGNNGQIQSMWGTEVSGWKEVTVPIPAYSSDENTSLAAFVYTPSEGATGFMVVLLSNSTGVTSFMIEEGQRVWNIDKPPAMSILDRSSPLTATEDGRAFGISNGTVTEFRFSSDGSWGAVGDVLEL</sequence>
<gene>
    <name evidence="6" type="ORF">BDV26DRAFT_296054</name>
</gene>
<organism evidence="6 7">
    <name type="scientific">Aspergillus bertholletiae</name>
    <dbReference type="NCBI Taxonomy" id="1226010"/>
    <lineage>
        <taxon>Eukaryota</taxon>
        <taxon>Fungi</taxon>
        <taxon>Dikarya</taxon>
        <taxon>Ascomycota</taxon>
        <taxon>Pezizomycotina</taxon>
        <taxon>Eurotiomycetes</taxon>
        <taxon>Eurotiomycetidae</taxon>
        <taxon>Eurotiales</taxon>
        <taxon>Aspergillaceae</taxon>
        <taxon>Aspergillus</taxon>
        <taxon>Aspergillus subgen. Circumdati</taxon>
    </lineage>
</organism>
<feature type="transmembrane region" description="Helical" evidence="5">
    <location>
        <begin position="67"/>
        <end position="89"/>
    </location>
</feature>
<dbReference type="Proteomes" id="UP000326198">
    <property type="component" value="Unassembled WGS sequence"/>
</dbReference>
<keyword evidence="5" id="KW-1133">Transmembrane helix</keyword>
<keyword evidence="7" id="KW-1185">Reference proteome</keyword>
<feature type="region of interest" description="Disordered" evidence="4">
    <location>
        <begin position="90"/>
        <end position="110"/>
    </location>
</feature>
<dbReference type="EMBL" id="ML736287">
    <property type="protein sequence ID" value="KAE8374350.1"/>
    <property type="molecule type" value="Genomic_DNA"/>
</dbReference>
<proteinExistence type="inferred from homology"/>
<keyword evidence="3" id="KW-0430">Lectin</keyword>
<dbReference type="SUPFAM" id="SSF89372">
    <property type="entry name" value="Fucose-specific lectin"/>
    <property type="match status" value="1"/>
</dbReference>
<evidence type="ECO:0000256" key="1">
    <source>
        <dbReference type="ARBA" id="ARBA00009042"/>
    </source>
</evidence>
<evidence type="ECO:0000313" key="6">
    <source>
        <dbReference type="EMBL" id="KAE8374350.1"/>
    </source>
</evidence>
<evidence type="ECO:0000256" key="3">
    <source>
        <dbReference type="ARBA" id="ARBA00022734"/>
    </source>
</evidence>
<dbReference type="Gene3D" id="2.120.10.70">
    <property type="entry name" value="Fucose-specific lectin"/>
    <property type="match status" value="2"/>
</dbReference>